<dbReference type="RefSeq" id="WP_003499473.1">
    <property type="nucleotide sequence ID" value="NZ_GL834306.1"/>
</dbReference>
<proteinExistence type="predicted"/>
<dbReference type="Gene3D" id="3.10.490.10">
    <property type="entry name" value="Gamma-glutamyl cyclotransferase-like"/>
    <property type="match status" value="1"/>
</dbReference>
<dbReference type="GO" id="GO:0003839">
    <property type="term" value="F:gamma-glutamylcyclotransferase activity"/>
    <property type="evidence" value="ECO:0007669"/>
    <property type="project" value="InterPro"/>
</dbReference>
<keyword evidence="6" id="KW-1185">Reference proteome</keyword>
<dbReference type="InterPro" id="IPR013024">
    <property type="entry name" value="GGCT-like"/>
</dbReference>
<dbReference type="InterPro" id="IPR009288">
    <property type="entry name" value="AIG2-like_dom"/>
</dbReference>
<evidence type="ECO:0000259" key="4">
    <source>
        <dbReference type="Pfam" id="PF06094"/>
    </source>
</evidence>
<protein>
    <submittedName>
        <fullName evidence="5">AIG2 family protein</fullName>
    </submittedName>
</protein>
<dbReference type="eggNOG" id="COG2105">
    <property type="taxonomic scope" value="Bacteria"/>
</dbReference>
<evidence type="ECO:0000313" key="6">
    <source>
        <dbReference type="Proteomes" id="UP000002970"/>
    </source>
</evidence>
<dbReference type="STRING" id="1512.GCA_900049235_01337"/>
<evidence type="ECO:0000313" key="5">
    <source>
        <dbReference type="EMBL" id="EGA94871.1"/>
    </source>
</evidence>
<dbReference type="HOGENOM" id="CLU_048475_5_0_9"/>
<keyword evidence="1" id="KW-0456">Lyase</keyword>
<reference evidence="5 6" key="1">
    <citation type="submission" date="2010-12" db="EMBL/GenBank/DDBJ databases">
        <title>The Genome Sequence of Clostridium symbiosum strain WAL-14163.</title>
        <authorList>
            <person name="Earl A."/>
            <person name="Ward D."/>
            <person name="Feldgarden M."/>
            <person name="Gevers D."/>
            <person name="Finegold S.M."/>
            <person name="Summanen P.H."/>
            <person name="Molitoris D.R."/>
            <person name="Vaisanen M.L."/>
            <person name="Daigneault M."/>
            <person name="Young S.K."/>
            <person name="Zeng Q."/>
            <person name="Gargeya S."/>
            <person name="Fitzgerald M."/>
            <person name="Haas B."/>
            <person name="Abouelleil A."/>
            <person name="Alvarado L."/>
            <person name="Arachchi H.M."/>
            <person name="Berlin A."/>
            <person name="Brown A."/>
            <person name="Chapman S.B."/>
            <person name="Chen Z."/>
            <person name="Dunbar C."/>
            <person name="Freedman E."/>
            <person name="Gearin G."/>
            <person name="Gellesch M."/>
            <person name="Goldberg J."/>
            <person name="Griggs A."/>
            <person name="Gujja S."/>
            <person name="Heilman E."/>
            <person name="Heiman D."/>
            <person name="Howarth C."/>
            <person name="Larson L."/>
            <person name="Lui A."/>
            <person name="MacDonald P.J.P."/>
            <person name="Mehta T."/>
            <person name="Montmayeur A."/>
            <person name="Murphy C."/>
            <person name="Neiman D."/>
            <person name="Pearson M."/>
            <person name="Priest M."/>
            <person name="Roberts A."/>
            <person name="Saif S."/>
            <person name="Shea T."/>
            <person name="Shenoy N."/>
            <person name="Sisk P."/>
            <person name="Stolte C."/>
            <person name="Sykes S."/>
            <person name="White J."/>
            <person name="Yandava C."/>
            <person name="Nusbaum C."/>
            <person name="Birren B."/>
        </authorList>
    </citation>
    <scope>NUCLEOTIDE SEQUENCE [LARGE SCALE GENOMIC DNA]</scope>
    <source>
        <strain evidence="5 6">WAL-14163</strain>
    </source>
</reference>
<dbReference type="EMBL" id="ADLQ01000032">
    <property type="protein sequence ID" value="EGA94871.1"/>
    <property type="molecule type" value="Genomic_DNA"/>
</dbReference>
<dbReference type="PANTHER" id="PTHR12935:SF0">
    <property type="entry name" value="GAMMA-GLUTAMYLCYCLOTRANSFERASE"/>
    <property type="match status" value="1"/>
</dbReference>
<comment type="caution">
    <text evidence="5">The sequence shown here is derived from an EMBL/GenBank/DDBJ whole genome shotgun (WGS) entry which is preliminary data.</text>
</comment>
<evidence type="ECO:0000256" key="3">
    <source>
        <dbReference type="PIRSR" id="PIRSR617939-2"/>
    </source>
</evidence>
<evidence type="ECO:0000256" key="1">
    <source>
        <dbReference type="ARBA" id="ARBA00023239"/>
    </source>
</evidence>
<feature type="binding site" evidence="3">
    <location>
        <begin position="5"/>
        <end position="10"/>
    </location>
    <ligand>
        <name>substrate</name>
    </ligand>
</feature>
<feature type="domain" description="Gamma-glutamylcyclotransferase AIG2-like" evidence="4">
    <location>
        <begin position="6"/>
        <end position="109"/>
    </location>
</feature>
<dbReference type="AlphaFoldDB" id="E7GJX7"/>
<evidence type="ECO:0000256" key="2">
    <source>
        <dbReference type="PIRSR" id="PIRSR617939-1"/>
    </source>
</evidence>
<gene>
    <name evidence="5" type="ORF">HMPREF9474_01222</name>
</gene>
<dbReference type="Pfam" id="PF06094">
    <property type="entry name" value="GGACT"/>
    <property type="match status" value="1"/>
</dbReference>
<feature type="binding site" evidence="3">
    <location>
        <position position="117"/>
    </location>
    <ligand>
        <name>substrate</name>
    </ligand>
</feature>
<organism evidence="5 6">
    <name type="scientific">Clostridium symbiosum (strain WAL-14163)</name>
    <dbReference type="NCBI Taxonomy" id="742740"/>
    <lineage>
        <taxon>Bacteria</taxon>
        <taxon>Bacillati</taxon>
        <taxon>Bacillota</taxon>
        <taxon>Clostridia</taxon>
        <taxon>Lachnospirales</taxon>
        <taxon>Lachnospiraceae</taxon>
        <taxon>Otoolea</taxon>
    </lineage>
</organism>
<dbReference type="Proteomes" id="UP000002970">
    <property type="component" value="Unassembled WGS sequence"/>
</dbReference>
<dbReference type="InterPro" id="IPR036568">
    <property type="entry name" value="GGCT-like_sf"/>
</dbReference>
<dbReference type="PANTHER" id="PTHR12935">
    <property type="entry name" value="GAMMA-GLUTAMYLCYCLOTRANSFERASE"/>
    <property type="match status" value="1"/>
</dbReference>
<accession>E7GJX7</accession>
<name>E7GJX7_CLOS6</name>
<dbReference type="InterPro" id="IPR017939">
    <property type="entry name" value="G-Glutamylcylcotransferase"/>
</dbReference>
<dbReference type="CDD" id="cd06661">
    <property type="entry name" value="GGCT_like"/>
    <property type="match status" value="1"/>
</dbReference>
<feature type="active site" description="Proton acceptor" evidence="2">
    <location>
        <position position="77"/>
    </location>
</feature>
<dbReference type="SUPFAM" id="SSF110857">
    <property type="entry name" value="Gamma-glutamyl cyclotransferase-like"/>
    <property type="match status" value="1"/>
</dbReference>
<sequence length="149" mass="17504">MAKYYIAYGSNMDEEQMAYRCPMAQLLGRIELEDYCLLFKGSKRGAYATIEPEEGSRVPVLVWTIEKEDEKSLDRYEGYPVFYYKKDLKIDLAGKRVAALVYIMDESREYGKPSERYYSVLERAYRKYGFPMKILTEAYEISGENRRGD</sequence>